<dbReference type="InterPro" id="IPR011993">
    <property type="entry name" value="PH-like_dom_sf"/>
</dbReference>
<evidence type="ECO:0000256" key="1">
    <source>
        <dbReference type="SAM" id="Coils"/>
    </source>
</evidence>
<feature type="compositionally biased region" description="Low complexity" evidence="2">
    <location>
        <begin position="727"/>
        <end position="738"/>
    </location>
</feature>
<dbReference type="Pfam" id="PF15410">
    <property type="entry name" value="PH_9"/>
    <property type="match status" value="1"/>
</dbReference>
<feature type="compositionally biased region" description="Low complexity" evidence="2">
    <location>
        <begin position="263"/>
        <end position="282"/>
    </location>
</feature>
<feature type="region of interest" description="Disordered" evidence="2">
    <location>
        <begin position="147"/>
        <end position="471"/>
    </location>
</feature>
<feature type="compositionally biased region" description="Polar residues" evidence="2">
    <location>
        <begin position="620"/>
        <end position="630"/>
    </location>
</feature>
<feature type="region of interest" description="Disordered" evidence="2">
    <location>
        <begin position="1278"/>
        <end position="1303"/>
    </location>
</feature>
<feature type="region of interest" description="Disordered" evidence="2">
    <location>
        <begin position="1224"/>
        <end position="1251"/>
    </location>
</feature>
<feature type="region of interest" description="Disordered" evidence="2">
    <location>
        <begin position="1"/>
        <end position="128"/>
    </location>
</feature>
<dbReference type="EMBL" id="OOIN01000001">
    <property type="protein sequence ID" value="SPO20231.1"/>
    <property type="molecule type" value="Genomic_DNA"/>
</dbReference>
<proteinExistence type="predicted"/>
<dbReference type="GO" id="GO:0005085">
    <property type="term" value="F:guanyl-nucleotide exchange factor activity"/>
    <property type="evidence" value="ECO:0007669"/>
    <property type="project" value="InterPro"/>
</dbReference>
<protein>
    <recommendedName>
        <fullName evidence="3">SEC7 domain-containing protein</fullName>
    </recommendedName>
</protein>
<feature type="compositionally biased region" description="Polar residues" evidence="2">
    <location>
        <begin position="378"/>
        <end position="396"/>
    </location>
</feature>
<sequence>MSSTHILTDGDGTPQRTSISSDHSEIPSYPQSDTHASPSDPPVALPPTNASSPRSLAQRDLDPKPSLRGDFPTIRANGRHLQHRPDTASTTASFASASADTPSRPSVASASSSRHASPKTSAPSRIGRSFEALLASDETYVLRESAKVALDPEDSIDSRTSSSSAQGLLRPSSSANRVIVERRRERSNSSSQSTGLEELDEELADTTPRPPDADVFQPPQRKPQPSASAATIIRSPSGGVRTNGGQIPPSPDRSTSLQQYQGASPSTSSPSSRRQPAAMSAMPGFMLPPGPDSPHGTVRSRPRATSSIGLEQEINATPSTKSGGDQAASMGSFRQRMKKTSGFLRKLRKDNTQTRRDKDIPRPSGSSSSGHAYSIGSNPSATSLGRSGTSELTVGATSLGRRESKASVLSQGGSSTTGSTSHSLHKQSTHFASTDGVAVPSIPERFIQPSSSSGSHVAAESSAVEPRMSNLDQTLAADMQELAPPTRSGLRVPSAPATLTEWSPTAKVALPQRSSSQGHERKKSLGSSDSTGAIRLAVQQLESHMNDALKEAPAQEIHIAEQRDAPMPKQRWGPSPQLPDLDIQRYKERSGSFLEEKELVSPKPYNHSELEASEPVRSPNAASYPTTPATVDSYPDYVRKGPDHTAATGLGINPGTPGQASATVALLQQSPIGASLDPVSTRTLENGSNADAAHQQPSKPKPSNSTGSLRRPNPSDPLDGTDSPQYANSARSSQRNSAVDPIADVVSRRTADSGASLISVRSFETAAESAGLDSADPRVSSFTVPPHVSEVARTASPRLSHDYANGFSGSPLIGHSASRRQQTQQSEPFDGVTGTHRLAQSQFDESRLSDVGENQEQSIRLVAKRSNTEDLDISSPSHDGGATTIVTAPASPDMDSSALPKMVELSEHSFLRPGRNGSISRGQSSYSSSVRVGAGLLSTPPVRRSPSPISSPTSARTSFDAASRPTHEEGSAPPAIAASAQELATKCWEEDPDFLKREKIAEWLGGLGLINRAARTFYFANFDFSGLRLDVAFRRLCDKLFLRAETQQIDRILAAFSQRYYECNPDSVFGSSDVIHSVVFSILLLNTDLHIAELQERMTRQQFVRNTLSAIAESSPDAQALSVQDDSRSSFSVAPNELARSADAVPQPLNPAQRRNSISSYLGGRSKQASSSTNLEASSDAVHQDSSRPGTAMSGAKGKEAEIETMLRDIYAAVKSERILLPSPESGSGHIAAGRPSGTFSAAGGRRKMGMGSDRMTALKRGSIRGIQGLLGGLGSNPSLLDPSISPNPSRSSVDSWGRPSQSLVSGVDRDRMLSPLPPITPGFASTLTQTIIKESMEEEAAAGNANLSGATENPLDEEDDDDKLALAGPPWAKEGSLTRKQYWESAGKRSKDKSWTELFVVVSKGTLSMFRFDTGGSSSASVGTSSKAKGRPSAAGSGSAAASSAVLGGGNWLSNATCLGEISLAHSLANALPPPGYNKNRPYVFALTLPGGKVFFFQTGHEELVNEWVSTCNYWAARQSKEPLAGGVSNMEYGWNKVLPQLSDDEYEELDNGTPPESSIYGGGQLASDNRSVRSGRSSKARTFASPTGSAAPSIGTSSNAGFMSNERTFINEWRTPQLPTVPSTLSEERQLARLEKQVSTIESELTVHNELRQPMLSLYSPKGQNHAKALANWERKSNYLLQELVKYQSYVEILKKSGDLKAERRAKREVEGMIEAGDAALAELRI</sequence>
<evidence type="ECO:0000259" key="3">
    <source>
        <dbReference type="PROSITE" id="PS50190"/>
    </source>
</evidence>
<dbReference type="Proteomes" id="UP000324022">
    <property type="component" value="Unassembled WGS sequence"/>
</dbReference>
<evidence type="ECO:0000313" key="4">
    <source>
        <dbReference type="EMBL" id="SPO20231.1"/>
    </source>
</evidence>
<dbReference type="Gene3D" id="2.30.29.30">
    <property type="entry name" value="Pleckstrin-homology domain (PH domain)/Phosphotyrosine-binding domain (PTB)"/>
    <property type="match status" value="1"/>
</dbReference>
<evidence type="ECO:0000313" key="5">
    <source>
        <dbReference type="Proteomes" id="UP000324022"/>
    </source>
</evidence>
<dbReference type="PANTHER" id="PTHR10663">
    <property type="entry name" value="GUANYL-NUCLEOTIDE EXCHANGE FACTOR"/>
    <property type="match status" value="1"/>
</dbReference>
<feature type="region of interest" description="Disordered" evidence="2">
    <location>
        <begin position="1339"/>
        <end position="1372"/>
    </location>
</feature>
<feature type="compositionally biased region" description="Low complexity" evidence="2">
    <location>
        <begin position="87"/>
        <end position="122"/>
    </location>
</feature>
<dbReference type="Pfam" id="PF01369">
    <property type="entry name" value="Sec7"/>
    <property type="match status" value="1"/>
</dbReference>
<name>A0A5C3DSP3_9BASI</name>
<evidence type="ECO:0000256" key="2">
    <source>
        <dbReference type="SAM" id="MobiDB-lite"/>
    </source>
</evidence>
<keyword evidence="1" id="KW-0175">Coiled coil</keyword>
<feature type="region of interest" description="Disordered" evidence="2">
    <location>
        <begin position="484"/>
        <end position="532"/>
    </location>
</feature>
<dbReference type="SMART" id="SM00233">
    <property type="entry name" value="PH"/>
    <property type="match status" value="1"/>
</dbReference>
<feature type="compositionally biased region" description="Low complexity" evidence="2">
    <location>
        <begin position="364"/>
        <end position="377"/>
    </location>
</feature>
<dbReference type="InterPro" id="IPR023394">
    <property type="entry name" value="Sec7_C_sf"/>
</dbReference>
<dbReference type="SUPFAM" id="SSF48425">
    <property type="entry name" value="Sec7 domain"/>
    <property type="match status" value="1"/>
</dbReference>
<feature type="compositionally biased region" description="Polar residues" evidence="2">
    <location>
        <begin position="656"/>
        <end position="708"/>
    </location>
</feature>
<dbReference type="SMART" id="SM00222">
    <property type="entry name" value="Sec7"/>
    <property type="match status" value="1"/>
</dbReference>
<feature type="compositionally biased region" description="Polar residues" evidence="2">
    <location>
        <begin position="1586"/>
        <end position="1600"/>
    </location>
</feature>
<gene>
    <name evidence="4" type="ORF">UTRI_00628_B</name>
</gene>
<feature type="compositionally biased region" description="Basic and acidic residues" evidence="2">
    <location>
        <begin position="349"/>
        <end position="361"/>
    </location>
</feature>
<feature type="compositionally biased region" description="Basic and acidic residues" evidence="2">
    <location>
        <begin position="57"/>
        <end position="67"/>
    </location>
</feature>
<feature type="compositionally biased region" description="Low complexity" evidence="2">
    <location>
        <begin position="450"/>
        <end position="465"/>
    </location>
</feature>
<feature type="compositionally biased region" description="Polar residues" evidence="2">
    <location>
        <begin position="303"/>
        <end position="323"/>
    </location>
</feature>
<dbReference type="CDD" id="cd00171">
    <property type="entry name" value="Sec7"/>
    <property type="match status" value="1"/>
</dbReference>
<dbReference type="Gene3D" id="1.10.1000.11">
    <property type="entry name" value="Arf Nucleotide-binding Site Opener,domain 2"/>
    <property type="match status" value="1"/>
</dbReference>
<feature type="coiled-coil region" evidence="1">
    <location>
        <begin position="1626"/>
        <end position="1653"/>
    </location>
</feature>
<feature type="domain" description="SEC7" evidence="3">
    <location>
        <begin position="976"/>
        <end position="1117"/>
    </location>
</feature>
<dbReference type="InterPro" id="IPR041681">
    <property type="entry name" value="PH_9"/>
</dbReference>
<dbReference type="GO" id="GO:0032012">
    <property type="term" value="P:regulation of ARF protein signal transduction"/>
    <property type="evidence" value="ECO:0007669"/>
    <property type="project" value="InterPro"/>
</dbReference>
<dbReference type="InterPro" id="IPR001849">
    <property type="entry name" value="PH_domain"/>
</dbReference>
<dbReference type="PANTHER" id="PTHR10663:SF373">
    <property type="entry name" value="PH AND SEC7 DOMAIN-CONTAINING PROTEIN C11E3.11C"/>
    <property type="match status" value="1"/>
</dbReference>
<feature type="compositionally biased region" description="Low complexity" evidence="2">
    <location>
        <begin position="410"/>
        <end position="422"/>
    </location>
</feature>
<dbReference type="InterPro" id="IPR000904">
    <property type="entry name" value="Sec7_dom"/>
</dbReference>
<feature type="region of interest" description="Disordered" evidence="2">
    <location>
        <begin position="866"/>
        <end position="896"/>
    </location>
</feature>
<accession>A0A5C3DSP3</accession>
<feature type="compositionally biased region" description="Polar residues" evidence="2">
    <location>
        <begin position="1285"/>
        <end position="1303"/>
    </location>
</feature>
<feature type="region of interest" description="Disordered" evidence="2">
    <location>
        <begin position="1417"/>
        <end position="1441"/>
    </location>
</feature>
<feature type="region of interest" description="Disordered" evidence="2">
    <location>
        <begin position="810"/>
        <end position="833"/>
    </location>
</feature>
<organism evidence="4 5">
    <name type="scientific">Ustilago trichophora</name>
    <dbReference type="NCBI Taxonomy" id="86804"/>
    <lineage>
        <taxon>Eukaryota</taxon>
        <taxon>Fungi</taxon>
        <taxon>Dikarya</taxon>
        <taxon>Basidiomycota</taxon>
        <taxon>Ustilaginomycotina</taxon>
        <taxon>Ustilaginomycetes</taxon>
        <taxon>Ustilaginales</taxon>
        <taxon>Ustilaginaceae</taxon>
        <taxon>Ustilago</taxon>
    </lineage>
</organism>
<feature type="region of interest" description="Disordered" evidence="2">
    <location>
        <begin position="562"/>
        <end position="750"/>
    </location>
</feature>
<feature type="compositionally biased region" description="Polar residues" evidence="2">
    <location>
        <begin position="1167"/>
        <end position="1177"/>
    </location>
</feature>
<feature type="region of interest" description="Disordered" evidence="2">
    <location>
        <begin position="1548"/>
        <end position="1600"/>
    </location>
</feature>
<dbReference type="PROSITE" id="PS50190">
    <property type="entry name" value="SEC7"/>
    <property type="match status" value="1"/>
</dbReference>
<dbReference type="OrthoDB" id="2157641at2759"/>
<feature type="compositionally biased region" description="Polar residues" evidence="2">
    <location>
        <begin position="1568"/>
        <end position="1579"/>
    </location>
</feature>
<reference evidence="4 5" key="1">
    <citation type="submission" date="2018-03" db="EMBL/GenBank/DDBJ databases">
        <authorList>
            <person name="Guldener U."/>
        </authorList>
    </citation>
    <scope>NUCLEOTIDE SEQUENCE [LARGE SCALE GENOMIC DNA]</scope>
    <source>
        <strain evidence="4 5">NBRC100155</strain>
    </source>
</reference>
<dbReference type="SUPFAM" id="SSF50729">
    <property type="entry name" value="PH domain-like"/>
    <property type="match status" value="1"/>
</dbReference>
<feature type="compositionally biased region" description="Low complexity" evidence="2">
    <location>
        <begin position="936"/>
        <end position="958"/>
    </location>
</feature>
<feature type="region of interest" description="Disordered" evidence="2">
    <location>
        <begin position="1141"/>
        <end position="1200"/>
    </location>
</feature>
<feature type="compositionally biased region" description="Polar residues" evidence="2">
    <location>
        <begin position="252"/>
        <end position="262"/>
    </location>
</feature>
<dbReference type="InterPro" id="IPR035999">
    <property type="entry name" value="Sec7_dom_sf"/>
</dbReference>
<feature type="region of interest" description="Disordered" evidence="2">
    <location>
        <begin position="936"/>
        <end position="976"/>
    </location>
</feature>
<feature type="compositionally biased region" description="Basic and acidic residues" evidence="2">
    <location>
        <begin position="582"/>
        <end position="610"/>
    </location>
</feature>
<keyword evidence="5" id="KW-1185">Reference proteome</keyword>